<keyword evidence="4 8" id="KW-0732">Signal</keyword>
<feature type="signal peptide" evidence="8">
    <location>
        <begin position="1"/>
        <end position="40"/>
    </location>
</feature>
<dbReference type="Pfam" id="PF17210">
    <property type="entry name" value="SdrD_B"/>
    <property type="match status" value="1"/>
</dbReference>
<reference evidence="10 11" key="1">
    <citation type="submission" date="2023-07" db="EMBL/GenBank/DDBJ databases">
        <title>Protaetiibacter sp. nov WY-16 isolated from soil.</title>
        <authorList>
            <person name="Liu B."/>
            <person name="Wan Y."/>
        </authorList>
    </citation>
    <scope>NUCLEOTIDE SEQUENCE [LARGE SCALE GENOMIC DNA]</scope>
    <source>
        <strain evidence="10 11">WY-16</strain>
    </source>
</reference>
<evidence type="ECO:0000256" key="4">
    <source>
        <dbReference type="ARBA" id="ARBA00022729"/>
    </source>
</evidence>
<keyword evidence="7" id="KW-0472">Membrane</keyword>
<evidence type="ECO:0000256" key="2">
    <source>
        <dbReference type="ARBA" id="ARBA00022512"/>
    </source>
</evidence>
<dbReference type="InterPro" id="IPR019931">
    <property type="entry name" value="LPXTG_anchor"/>
</dbReference>
<evidence type="ECO:0000256" key="6">
    <source>
        <dbReference type="SAM" id="MobiDB-lite"/>
    </source>
</evidence>
<keyword evidence="11" id="KW-1185">Reference proteome</keyword>
<dbReference type="SUPFAM" id="SSF49401">
    <property type="entry name" value="Bacterial adhesins"/>
    <property type="match status" value="2"/>
</dbReference>
<evidence type="ECO:0000313" key="10">
    <source>
        <dbReference type="EMBL" id="MDO7882571.1"/>
    </source>
</evidence>
<name>A0ABT9BNF3_9MICO</name>
<evidence type="ECO:0000313" key="11">
    <source>
        <dbReference type="Proteomes" id="UP001241072"/>
    </source>
</evidence>
<dbReference type="InterPro" id="IPR011252">
    <property type="entry name" value="Fibrogen-bd_dom1"/>
</dbReference>
<dbReference type="Pfam" id="PF17961">
    <property type="entry name" value="Big_8"/>
    <property type="match status" value="1"/>
</dbReference>
<dbReference type="InterPro" id="IPR033764">
    <property type="entry name" value="Sdr_B"/>
</dbReference>
<evidence type="ECO:0000256" key="1">
    <source>
        <dbReference type="ARBA" id="ARBA00004168"/>
    </source>
</evidence>
<dbReference type="Proteomes" id="UP001241072">
    <property type="component" value="Unassembled WGS sequence"/>
</dbReference>
<evidence type="ECO:0000256" key="7">
    <source>
        <dbReference type="SAM" id="Phobius"/>
    </source>
</evidence>
<dbReference type="PROSITE" id="PS50847">
    <property type="entry name" value="GRAM_POS_ANCHORING"/>
    <property type="match status" value="1"/>
</dbReference>
<comment type="subcellular location">
    <subcellularLocation>
        <location evidence="1">Secreted</location>
        <location evidence="1">Cell wall</location>
        <topology evidence="1">Peptidoglycan-anchor</topology>
    </subcellularLocation>
</comment>
<feature type="compositionally biased region" description="Low complexity" evidence="6">
    <location>
        <begin position="445"/>
        <end position="455"/>
    </location>
</feature>
<feature type="transmembrane region" description="Helical" evidence="7">
    <location>
        <begin position="506"/>
        <end position="526"/>
    </location>
</feature>
<feature type="domain" description="Gram-positive cocci surface proteins LPxTG" evidence="9">
    <location>
        <begin position="497"/>
        <end position="531"/>
    </location>
</feature>
<feature type="chain" id="PRO_5045566041" evidence="8">
    <location>
        <begin position="41"/>
        <end position="531"/>
    </location>
</feature>
<keyword evidence="2" id="KW-0134">Cell wall</keyword>
<dbReference type="InterPro" id="IPR013783">
    <property type="entry name" value="Ig-like_fold"/>
</dbReference>
<evidence type="ECO:0000256" key="8">
    <source>
        <dbReference type="SAM" id="SignalP"/>
    </source>
</evidence>
<sequence length="531" mass="54703">MIHVPPRRSAARTLVRPLAALAAALAIVAAALLPTAAASAAEIPGAIHSVTTDKTSYGYTERLKLTFDWSVPDTAVAGDTFTLALPPELKAVSLAKFALLAADGSVVANAQWSGNAVVFTLTDYADTHDGVGGSGFLTVQWDHTQTPETSAPIVLEFESNAVEVIIGDKPTPQPPCTTDCPPVPPTPTTRSLAKSGGWTDGAFEGTRDESSNIAWRISLPGNETGFEGPIEVVDTPAAGSIIECSTIELTTQLTLEGSAAKSPVDPTRYSVECSPTTFTVVLDSIAPTEFISITYKGTITNQLSGTYANHVEVTIAGVTTIKDTVIKRTDAGGIGGGVQSVSVGDYVWLDEDRDGIQDAEEPGIPGVTLVLTGPGGAPVTDVTGAPVGPTVTDADGRYLFANLPVLPAGQHYAVTIDADASAEALEGLEPTKPGAGSDPAEDSSTESAESTDLTTNGAQDLTLDFGFVTPELPTLPEGPEDPETPTLPAPPADGDRLALTGSEVPMPFALGALVLLLGGAATLLIARTRQR</sequence>
<keyword evidence="7" id="KW-0812">Transmembrane</keyword>
<evidence type="ECO:0000259" key="9">
    <source>
        <dbReference type="PROSITE" id="PS50847"/>
    </source>
</evidence>
<dbReference type="EMBL" id="JAUQUB010000002">
    <property type="protein sequence ID" value="MDO7882571.1"/>
    <property type="molecule type" value="Genomic_DNA"/>
</dbReference>
<dbReference type="InterPro" id="IPR008966">
    <property type="entry name" value="Adhesion_dom_sf"/>
</dbReference>
<dbReference type="InterPro" id="IPR041171">
    <property type="entry name" value="SDR_Ig"/>
</dbReference>
<feature type="region of interest" description="Disordered" evidence="6">
    <location>
        <begin position="428"/>
        <end position="457"/>
    </location>
</feature>
<dbReference type="PROSITE" id="PS51318">
    <property type="entry name" value="TAT"/>
    <property type="match status" value="1"/>
</dbReference>
<comment type="caution">
    <text evidence="10">The sequence shown here is derived from an EMBL/GenBank/DDBJ whole genome shotgun (WGS) entry which is preliminary data.</text>
</comment>
<dbReference type="RefSeq" id="WP_305003005.1">
    <property type="nucleotide sequence ID" value="NZ_JAUQUB010000002.1"/>
</dbReference>
<keyword evidence="3" id="KW-0964">Secreted</keyword>
<evidence type="ECO:0000256" key="3">
    <source>
        <dbReference type="ARBA" id="ARBA00022525"/>
    </source>
</evidence>
<gene>
    <name evidence="10" type="ORF">Q5716_10075</name>
</gene>
<organism evidence="10 11">
    <name type="scientific">Antiquaquibacter soli</name>
    <dbReference type="NCBI Taxonomy" id="3064523"/>
    <lineage>
        <taxon>Bacteria</taxon>
        <taxon>Bacillati</taxon>
        <taxon>Actinomycetota</taxon>
        <taxon>Actinomycetes</taxon>
        <taxon>Micrococcales</taxon>
        <taxon>Microbacteriaceae</taxon>
        <taxon>Antiquaquibacter</taxon>
    </lineage>
</organism>
<dbReference type="Gene3D" id="2.60.40.1280">
    <property type="match status" value="1"/>
</dbReference>
<accession>A0ABT9BNF3</accession>
<proteinExistence type="predicted"/>
<evidence type="ECO:0000256" key="5">
    <source>
        <dbReference type="ARBA" id="ARBA00023088"/>
    </source>
</evidence>
<dbReference type="Gene3D" id="2.60.40.740">
    <property type="match status" value="1"/>
</dbReference>
<dbReference type="SUPFAM" id="SSF117074">
    <property type="entry name" value="Hypothetical protein PA1324"/>
    <property type="match status" value="1"/>
</dbReference>
<protein>
    <submittedName>
        <fullName evidence="10">SdrD B-like domain-containing protein</fullName>
    </submittedName>
</protein>
<keyword evidence="5" id="KW-0572">Peptidoglycan-anchor</keyword>
<dbReference type="InterPro" id="IPR006311">
    <property type="entry name" value="TAT_signal"/>
</dbReference>
<dbReference type="Gene3D" id="2.60.40.10">
    <property type="entry name" value="Immunoglobulins"/>
    <property type="match status" value="1"/>
</dbReference>
<feature type="region of interest" description="Disordered" evidence="6">
    <location>
        <begin position="469"/>
        <end position="494"/>
    </location>
</feature>
<keyword evidence="7" id="KW-1133">Transmembrane helix</keyword>